<dbReference type="InterPro" id="IPR054545">
    <property type="entry name" value="ApeI-like"/>
</dbReference>
<dbReference type="EMBL" id="CP014230">
    <property type="protein sequence ID" value="AMD92888.1"/>
    <property type="molecule type" value="Genomic_DNA"/>
</dbReference>
<evidence type="ECO:0000259" key="2">
    <source>
        <dbReference type="Pfam" id="PF22818"/>
    </source>
</evidence>
<organism evidence="3 4">
    <name type="scientific">Desulfomicrobium orale DSM 12838</name>
    <dbReference type="NCBI Taxonomy" id="888061"/>
    <lineage>
        <taxon>Bacteria</taxon>
        <taxon>Pseudomonadati</taxon>
        <taxon>Thermodesulfobacteriota</taxon>
        <taxon>Desulfovibrionia</taxon>
        <taxon>Desulfovibrionales</taxon>
        <taxon>Desulfomicrobiaceae</taxon>
        <taxon>Desulfomicrobium</taxon>
    </lineage>
</organism>
<dbReference type="Proteomes" id="UP000063964">
    <property type="component" value="Chromosome"/>
</dbReference>
<dbReference type="Gene3D" id="3.10.129.10">
    <property type="entry name" value="Hotdog Thioesterase"/>
    <property type="match status" value="1"/>
</dbReference>
<proteinExistence type="predicted"/>
<name>A0A0X8JQ86_9BACT</name>
<dbReference type="Pfam" id="PF22818">
    <property type="entry name" value="ApeI-like"/>
    <property type="match status" value="1"/>
</dbReference>
<feature type="domain" description="ApeI dehydratase-like" evidence="2">
    <location>
        <begin position="2"/>
        <end position="75"/>
    </location>
</feature>
<evidence type="ECO:0000313" key="3">
    <source>
        <dbReference type="EMBL" id="AMD92888.1"/>
    </source>
</evidence>
<dbReference type="AlphaFoldDB" id="A0A0X8JQ86"/>
<evidence type="ECO:0000313" key="4">
    <source>
        <dbReference type="Proteomes" id="UP000063964"/>
    </source>
</evidence>
<dbReference type="STRING" id="888061.AXF15_07085"/>
<dbReference type="GO" id="GO:0016829">
    <property type="term" value="F:lyase activity"/>
    <property type="evidence" value="ECO:0007669"/>
    <property type="project" value="UniProtKB-KW"/>
</dbReference>
<keyword evidence="4" id="KW-1185">Reference proteome</keyword>
<gene>
    <name evidence="3" type="ORF">AXF15_07085</name>
</gene>
<feature type="transmembrane region" description="Helical" evidence="1">
    <location>
        <begin position="20"/>
        <end position="43"/>
    </location>
</feature>
<dbReference type="KEGG" id="doa:AXF15_07085"/>
<reference evidence="4" key="1">
    <citation type="submission" date="2016-02" db="EMBL/GenBank/DDBJ databases">
        <authorList>
            <person name="Holder M.E."/>
            <person name="Ajami N.J."/>
            <person name="Petrosino J.F."/>
        </authorList>
    </citation>
    <scope>NUCLEOTIDE SEQUENCE [LARGE SCALE GENOMIC DNA]</scope>
    <source>
        <strain evidence="4">DSM 12838</strain>
    </source>
</reference>
<dbReference type="SUPFAM" id="SSF54637">
    <property type="entry name" value="Thioesterase/thiol ester dehydrase-isomerase"/>
    <property type="match status" value="1"/>
</dbReference>
<accession>A0A0X8JQ86</accession>
<evidence type="ECO:0000256" key="1">
    <source>
        <dbReference type="SAM" id="Phobius"/>
    </source>
</evidence>
<protein>
    <recommendedName>
        <fullName evidence="2">ApeI dehydratase-like domain-containing protein</fullName>
    </recommendedName>
</protein>
<sequence length="110" mass="11732">MDFTFPPSFMGFDGHFPGRPILPGMVQIMAATLVAGSGGPLALQKISRAKFSRIVEPGETIRVEADLAEKNSRIQAVVRILVGEETAATMTLFLSPPDDMPPAVPKGIIP</sequence>
<dbReference type="InterPro" id="IPR029069">
    <property type="entry name" value="HotDog_dom_sf"/>
</dbReference>
<keyword evidence="1" id="KW-1133">Transmembrane helix</keyword>
<keyword evidence="1" id="KW-0472">Membrane</keyword>
<keyword evidence="1" id="KW-0812">Transmembrane</keyword>